<accession>A0A066ZXA7</accession>
<evidence type="ECO:0000313" key="2">
    <source>
        <dbReference type="EMBL" id="KDN94996.1"/>
    </source>
</evidence>
<proteinExistence type="predicted"/>
<dbReference type="PROSITE" id="PS51257">
    <property type="entry name" value="PROKAR_LIPOPROTEIN"/>
    <property type="match status" value="1"/>
</dbReference>
<dbReference type="EMBL" id="JMIU01000001">
    <property type="protein sequence ID" value="KDN94996.1"/>
    <property type="molecule type" value="Genomic_DNA"/>
</dbReference>
<gene>
    <name evidence="2" type="ORF">EI16_01405</name>
</gene>
<reference evidence="2 3" key="1">
    <citation type="submission" date="2014-04" db="EMBL/GenBank/DDBJ databases">
        <title>Draft genome sequence of Hydrogenovibrio marinus MH-110, a model organism for aerobic H2 metabolism.</title>
        <authorList>
            <person name="Cha H.J."/>
            <person name="Jo B.H."/>
            <person name="Hwang B.H."/>
        </authorList>
    </citation>
    <scope>NUCLEOTIDE SEQUENCE [LARGE SCALE GENOMIC DNA]</scope>
    <source>
        <strain evidence="2 3">MH-110</strain>
    </source>
</reference>
<protein>
    <recommendedName>
        <fullName evidence="4">DUF3108 domain-containing protein</fullName>
    </recommendedName>
</protein>
<dbReference type="STRING" id="28885.EI16_01405"/>
<dbReference type="RefSeq" id="WP_029908666.1">
    <property type="nucleotide sequence ID" value="NZ_AP020335.1"/>
</dbReference>
<dbReference type="Proteomes" id="UP000027341">
    <property type="component" value="Unassembled WGS sequence"/>
</dbReference>
<keyword evidence="3" id="KW-1185">Reference proteome</keyword>
<evidence type="ECO:0008006" key="4">
    <source>
        <dbReference type="Google" id="ProtNLM"/>
    </source>
</evidence>
<feature type="signal peptide" evidence="1">
    <location>
        <begin position="1"/>
        <end position="27"/>
    </location>
</feature>
<sequence>MFLFNKPHHLTLTFLACLALFSAPSRAETLYPFKATFNVRVFGFNVGEAKQSLSCQQQNCLLTSEASPPKWAQRFINESAIEKIKLIQNDKEFKWLEYKKYLTRHYDDHTVHKTYTLIRDDAKHRVHYVEENKNWPLHKLVYDTISIAYAIQYRVLNHLPLNNLYFQDNKIQQKILFSVTNQPDEIDLDFKDELQTKRFEFHNDKMSVKLWLVPEIRDFPGQIEIENKAEKRTITLELNRVPDFSN</sequence>
<evidence type="ECO:0000313" key="3">
    <source>
        <dbReference type="Proteomes" id="UP000027341"/>
    </source>
</evidence>
<comment type="caution">
    <text evidence="2">The sequence shown here is derived from an EMBL/GenBank/DDBJ whole genome shotgun (WGS) entry which is preliminary data.</text>
</comment>
<evidence type="ECO:0000256" key="1">
    <source>
        <dbReference type="SAM" id="SignalP"/>
    </source>
</evidence>
<keyword evidence="1" id="KW-0732">Signal</keyword>
<dbReference type="AlphaFoldDB" id="A0A066ZXA7"/>
<feature type="chain" id="PRO_5001632582" description="DUF3108 domain-containing protein" evidence="1">
    <location>
        <begin position="28"/>
        <end position="246"/>
    </location>
</feature>
<name>A0A066ZXA7_HYDMR</name>
<organism evidence="2 3">
    <name type="scientific">Hydrogenovibrio marinus</name>
    <dbReference type="NCBI Taxonomy" id="28885"/>
    <lineage>
        <taxon>Bacteria</taxon>
        <taxon>Pseudomonadati</taxon>
        <taxon>Pseudomonadota</taxon>
        <taxon>Gammaproteobacteria</taxon>
        <taxon>Thiotrichales</taxon>
        <taxon>Piscirickettsiaceae</taxon>
        <taxon>Hydrogenovibrio</taxon>
    </lineage>
</organism>